<organism evidence="2 3">
    <name type="scientific">Fusarium langsethiae</name>
    <dbReference type="NCBI Taxonomy" id="179993"/>
    <lineage>
        <taxon>Eukaryota</taxon>
        <taxon>Fungi</taxon>
        <taxon>Dikarya</taxon>
        <taxon>Ascomycota</taxon>
        <taxon>Pezizomycotina</taxon>
        <taxon>Sordariomycetes</taxon>
        <taxon>Hypocreomycetidae</taxon>
        <taxon>Hypocreales</taxon>
        <taxon>Nectriaceae</taxon>
        <taxon>Fusarium</taxon>
    </lineage>
</organism>
<name>A0A0M9EXS9_FUSLA</name>
<evidence type="ECO:0000256" key="1">
    <source>
        <dbReference type="SAM" id="MobiDB-lite"/>
    </source>
</evidence>
<evidence type="ECO:0000313" key="2">
    <source>
        <dbReference type="EMBL" id="KPA42079.1"/>
    </source>
</evidence>
<reference evidence="2 3" key="1">
    <citation type="submission" date="2015-04" db="EMBL/GenBank/DDBJ databases">
        <title>The draft genome sequence of Fusarium langsethiae, a T-2/HT-2 mycotoxin producer.</title>
        <authorList>
            <person name="Lysoe E."/>
            <person name="Divon H.H."/>
            <person name="Terzi V."/>
            <person name="Orru L."/>
            <person name="Lamontanara A."/>
            <person name="Kolseth A.-K."/>
            <person name="Frandsen R.J."/>
            <person name="Nielsen K."/>
            <person name="Thrane U."/>
        </authorList>
    </citation>
    <scope>NUCLEOTIDE SEQUENCE [LARGE SCALE GENOMIC DNA]</scope>
    <source>
        <strain evidence="2 3">Fl201059</strain>
    </source>
</reference>
<dbReference type="EMBL" id="JXCE01000076">
    <property type="protein sequence ID" value="KPA42079.1"/>
    <property type="molecule type" value="Genomic_DNA"/>
</dbReference>
<protein>
    <submittedName>
        <fullName evidence="2">Uncharacterized protein</fullName>
    </submittedName>
</protein>
<feature type="region of interest" description="Disordered" evidence="1">
    <location>
        <begin position="1"/>
        <end position="34"/>
    </location>
</feature>
<dbReference type="Proteomes" id="UP000037904">
    <property type="component" value="Unassembled WGS sequence"/>
</dbReference>
<proteinExistence type="predicted"/>
<keyword evidence="3" id="KW-1185">Reference proteome</keyword>
<dbReference type="AlphaFoldDB" id="A0A0M9EXS9"/>
<sequence length="72" mass="8086">MEPNEEQPEVEATDEATDEAADMPGDKPKRNRKMTFTNYNEDNILEEAYGGMSGDVSWVMEMMSTHLALAQS</sequence>
<comment type="caution">
    <text evidence="2">The sequence shown here is derived from an EMBL/GenBank/DDBJ whole genome shotgun (WGS) entry which is preliminary data.</text>
</comment>
<evidence type="ECO:0000313" key="3">
    <source>
        <dbReference type="Proteomes" id="UP000037904"/>
    </source>
</evidence>
<feature type="compositionally biased region" description="Acidic residues" evidence="1">
    <location>
        <begin position="1"/>
        <end position="21"/>
    </location>
</feature>
<accession>A0A0M9EXS9</accession>
<gene>
    <name evidence="2" type="ORF">FLAG1_05035</name>
</gene>